<evidence type="ECO:0000313" key="2">
    <source>
        <dbReference type="Proteomes" id="UP000297910"/>
    </source>
</evidence>
<evidence type="ECO:0000313" key="1">
    <source>
        <dbReference type="EMBL" id="TGO17663.1"/>
    </source>
</evidence>
<proteinExistence type="predicted"/>
<gene>
    <name evidence="1" type="ORF">BPAE_0412g00050</name>
</gene>
<sequence>MEYMVLTHALSVIPALKPDDVLVVMWNKTSTNDPKFRKQIEANTSMDIPSLAHKTRIKNNDQ</sequence>
<comment type="caution">
    <text evidence="1">The sequence shown here is derived from an EMBL/GenBank/DDBJ whole genome shotgun (WGS) entry which is preliminary data.</text>
</comment>
<keyword evidence="2" id="KW-1185">Reference proteome</keyword>
<dbReference type="Proteomes" id="UP000297910">
    <property type="component" value="Unassembled WGS sequence"/>
</dbReference>
<name>A0A4Z1F4E3_9HELO</name>
<reference evidence="1 2" key="1">
    <citation type="submission" date="2017-12" db="EMBL/GenBank/DDBJ databases">
        <title>Comparative genomics of Botrytis spp.</title>
        <authorList>
            <person name="Valero-Jimenez C.A."/>
            <person name="Tapia P."/>
            <person name="Veloso J."/>
            <person name="Silva-Moreno E."/>
            <person name="Staats M."/>
            <person name="Valdes J.H."/>
            <person name="Van Kan J.A.L."/>
        </authorList>
    </citation>
    <scope>NUCLEOTIDE SEQUENCE [LARGE SCALE GENOMIC DNA]</scope>
    <source>
        <strain evidence="1 2">Bp0003</strain>
    </source>
</reference>
<dbReference type="EMBL" id="PQXI01000410">
    <property type="protein sequence ID" value="TGO17663.1"/>
    <property type="molecule type" value="Genomic_DNA"/>
</dbReference>
<organism evidence="1 2">
    <name type="scientific">Botrytis paeoniae</name>
    <dbReference type="NCBI Taxonomy" id="278948"/>
    <lineage>
        <taxon>Eukaryota</taxon>
        <taxon>Fungi</taxon>
        <taxon>Dikarya</taxon>
        <taxon>Ascomycota</taxon>
        <taxon>Pezizomycotina</taxon>
        <taxon>Leotiomycetes</taxon>
        <taxon>Helotiales</taxon>
        <taxon>Sclerotiniaceae</taxon>
        <taxon>Botrytis</taxon>
    </lineage>
</organism>
<accession>A0A4Z1F4E3</accession>
<protein>
    <submittedName>
        <fullName evidence="1">Uncharacterized protein</fullName>
    </submittedName>
</protein>
<dbReference type="AlphaFoldDB" id="A0A4Z1F4E3"/>